<evidence type="ECO:0000256" key="3">
    <source>
        <dbReference type="ARBA" id="ARBA00022763"/>
    </source>
</evidence>
<dbReference type="GeneID" id="34015396"/>
<keyword evidence="1 6" id="KW-0540">Nuclease</keyword>
<dbReference type="GO" id="GO:0006298">
    <property type="term" value="P:mismatch repair"/>
    <property type="evidence" value="ECO:0007669"/>
    <property type="project" value="UniProtKB-UniRule"/>
</dbReference>
<dbReference type="EMBL" id="CP022048">
    <property type="protein sequence ID" value="ASE41102.1"/>
    <property type="molecule type" value="Genomic_DNA"/>
</dbReference>
<evidence type="ECO:0000256" key="7">
    <source>
        <dbReference type="SAM" id="MobiDB-lite"/>
    </source>
</evidence>
<feature type="compositionally biased region" description="Basic and acidic residues" evidence="7">
    <location>
        <begin position="9"/>
        <end position="20"/>
    </location>
</feature>
<dbReference type="InterPro" id="IPR011335">
    <property type="entry name" value="Restrct_endonuc-II-like"/>
</dbReference>
<dbReference type="InterPro" id="IPR004603">
    <property type="entry name" value="DNA_mismatch_endonuc_vsr"/>
</dbReference>
<dbReference type="GO" id="GO:0016787">
    <property type="term" value="F:hydrolase activity"/>
    <property type="evidence" value="ECO:0007669"/>
    <property type="project" value="UniProtKB-KW"/>
</dbReference>
<dbReference type="EC" id="3.1.-.-" evidence="6"/>
<accession>A0A1Z3UCX5</accession>
<keyword evidence="3 6" id="KW-0227">DNA damage</keyword>
<dbReference type="RefSeq" id="WP_088582909.1">
    <property type="nucleotide sequence ID" value="NZ_CP022048.2"/>
</dbReference>
<dbReference type="AlphaFoldDB" id="A0A1Z3UCX5"/>
<keyword evidence="2 6" id="KW-0255">Endonuclease</keyword>
<keyword evidence="4 6" id="KW-0378">Hydrolase</keyword>
<dbReference type="Proteomes" id="UP000197050">
    <property type="component" value="Chromosome"/>
</dbReference>
<gene>
    <name evidence="8" type="ORF">CEP68_04950</name>
</gene>
<evidence type="ECO:0000256" key="6">
    <source>
        <dbReference type="PIRNR" id="PIRNR018267"/>
    </source>
</evidence>
<keyword evidence="5 6" id="KW-0234">DNA repair</keyword>
<dbReference type="PIRSF" id="PIRSF018267">
    <property type="entry name" value="VSR_endonuc"/>
    <property type="match status" value="1"/>
</dbReference>
<name>A0A1Z3UCX5_BREVE</name>
<evidence type="ECO:0000256" key="5">
    <source>
        <dbReference type="ARBA" id="ARBA00023204"/>
    </source>
</evidence>
<feature type="region of interest" description="Disordered" evidence="7">
    <location>
        <begin position="1"/>
        <end position="20"/>
    </location>
</feature>
<dbReference type="Pfam" id="PF03852">
    <property type="entry name" value="Vsr"/>
    <property type="match status" value="1"/>
</dbReference>
<evidence type="ECO:0000256" key="1">
    <source>
        <dbReference type="ARBA" id="ARBA00022722"/>
    </source>
</evidence>
<dbReference type="KEGG" id="bvc:CEP68_04950"/>
<dbReference type="CDD" id="cd00221">
    <property type="entry name" value="Vsr"/>
    <property type="match status" value="1"/>
</dbReference>
<evidence type="ECO:0000313" key="9">
    <source>
        <dbReference type="Proteomes" id="UP000197050"/>
    </source>
</evidence>
<evidence type="ECO:0000256" key="4">
    <source>
        <dbReference type="ARBA" id="ARBA00022801"/>
    </source>
</evidence>
<dbReference type="Gene3D" id="3.40.960.10">
    <property type="entry name" value="VSR Endonuclease"/>
    <property type="match status" value="1"/>
</dbReference>
<dbReference type="GO" id="GO:0004519">
    <property type="term" value="F:endonuclease activity"/>
    <property type="evidence" value="ECO:0007669"/>
    <property type="project" value="UniProtKB-KW"/>
</dbReference>
<evidence type="ECO:0000256" key="2">
    <source>
        <dbReference type="ARBA" id="ARBA00022759"/>
    </source>
</evidence>
<reference evidence="9" key="1">
    <citation type="submission" date="2017-06" db="EMBL/GenBank/DDBJ databases">
        <title>FDA dAtabase for Regulatory Grade micrObial Sequences (FDA-ARGOS): Supporting development and validation of Infectious Disease Dx tests.</title>
        <authorList>
            <person name="Minogue T."/>
            <person name="Wolcott M."/>
            <person name="Wasieloski L."/>
            <person name="Aguilar W."/>
            <person name="Moore D."/>
            <person name="Tallon L."/>
            <person name="Sadzewicz L."/>
            <person name="Sengamalay N."/>
            <person name="Ott S."/>
            <person name="Godinez A."/>
            <person name="Nagaraj S."/>
            <person name="Nadendla S."/>
            <person name="Geyer C."/>
            <person name="Sichtig H."/>
        </authorList>
    </citation>
    <scope>NUCLEOTIDE SEQUENCE [LARGE SCALE GENOMIC DNA]</scope>
    <source>
        <strain evidence="9">FDAARGOS_289</strain>
    </source>
</reference>
<proteinExistence type="inferred from homology"/>
<comment type="function">
    <text evidence="6">May nick specific sequences that contain T:G mispairs resulting from m5C-deamination.</text>
</comment>
<protein>
    <recommendedName>
        <fullName evidence="6">Very short patch repair endonuclease</fullName>
        <ecNumber evidence="6">3.1.-.-</ecNumber>
    </recommendedName>
</protein>
<evidence type="ECO:0000313" key="8">
    <source>
        <dbReference type="EMBL" id="ASE41102.1"/>
    </source>
</evidence>
<sequence length="136" mass="15919">MDTLSPAQRSERMSRVRSRDTKPELLVRKLVHGLGYRYRLHRNDLPGKPDLVFGPRRKVILVHGCFWHGHDDPNCKLARAPKSRVEFWGPKLARNRERDREVGRRLNESGWEALILWECELGDRAGLEQRVRAFLG</sequence>
<comment type="similarity">
    <text evidence="6">Belongs to the vsr family.</text>
</comment>
<dbReference type="SUPFAM" id="SSF52980">
    <property type="entry name" value="Restriction endonuclease-like"/>
    <property type="match status" value="1"/>
</dbReference>
<dbReference type="NCBIfam" id="TIGR00632">
    <property type="entry name" value="vsr"/>
    <property type="match status" value="1"/>
</dbReference>
<organism evidence="8 9">
    <name type="scientific">Brevundimonas vesicularis</name>
    <name type="common">Pseudomonas vesicularis</name>
    <dbReference type="NCBI Taxonomy" id="41276"/>
    <lineage>
        <taxon>Bacteria</taxon>
        <taxon>Pseudomonadati</taxon>
        <taxon>Pseudomonadota</taxon>
        <taxon>Alphaproteobacteria</taxon>
        <taxon>Caulobacterales</taxon>
        <taxon>Caulobacteraceae</taxon>
        <taxon>Brevundimonas</taxon>
    </lineage>
</organism>